<dbReference type="AlphaFoldDB" id="A0A9P0G8X8"/>
<dbReference type="InterPro" id="IPR057191">
    <property type="entry name" value="DUF7869"/>
</dbReference>
<sequence>MNEELITVEQGNKGSRCRMKNVTKRQTKQLSRYGDPDPALIRFGQSCQHNGKSFQCATVKKRHIQTLRQNFYADSIKTNQDIRLCHMLSVASIARRRSDGVNVVPLKNLSGVPKENRGGDRKSQKSEEKKECVRHFLKRLKGRESHYNRKKSKRIYLSASLSVAKLWRLFNKEYPQNRVSYFMFRKIFIHDFNIGFSSPASDVCSKCTRLKQQYKFETKAEIKNQLLVEYRVHRKRAAAFYELAKEAPENSLSFCFDLQQVQPLPRTAIGDAFYSHQISLYAFCCVELSSRNPTFYVWTEDYAGRGSTEIASALLHHLDSLDYDRIEKIRLFCDGCTGQNKNSYIVHALMFWLKNKSPEGLSEISITFPVRGHSFMAADRCFGRVERLLRKNTDIFSKEEYIKFYSEVGQVKILGNDWKIYNVKELEKVYNKVKGIAETKRIFITKSNKNQRNPKIEVNTHLYYRFAPENKSRQIMLKKGKDDDNLVLNIIQPRNSLPDKKKHSLRKLLKELFGENWMSRADLKWYKDLLISGNADTETSDKEEDKGEQDVPCDCLDEEAALHI</sequence>
<dbReference type="Proteomes" id="UP001153636">
    <property type="component" value="Chromosome 12"/>
</dbReference>
<name>A0A9P0G8X8_9CUCU</name>
<evidence type="ECO:0000256" key="1">
    <source>
        <dbReference type="SAM" id="MobiDB-lite"/>
    </source>
</evidence>
<feature type="region of interest" description="Disordered" evidence="1">
    <location>
        <begin position="109"/>
        <end position="129"/>
    </location>
</feature>
<feature type="domain" description="DUF7869" evidence="2">
    <location>
        <begin position="292"/>
        <end position="450"/>
    </location>
</feature>
<protein>
    <recommendedName>
        <fullName evidence="2">DUF7869 domain-containing protein</fullName>
    </recommendedName>
</protein>
<dbReference type="PANTHER" id="PTHR10773:SF19">
    <property type="match status" value="1"/>
</dbReference>
<evidence type="ECO:0000259" key="2">
    <source>
        <dbReference type="Pfam" id="PF25273"/>
    </source>
</evidence>
<organism evidence="3 4">
    <name type="scientific">Psylliodes chrysocephalus</name>
    <dbReference type="NCBI Taxonomy" id="3402493"/>
    <lineage>
        <taxon>Eukaryota</taxon>
        <taxon>Metazoa</taxon>
        <taxon>Ecdysozoa</taxon>
        <taxon>Arthropoda</taxon>
        <taxon>Hexapoda</taxon>
        <taxon>Insecta</taxon>
        <taxon>Pterygota</taxon>
        <taxon>Neoptera</taxon>
        <taxon>Endopterygota</taxon>
        <taxon>Coleoptera</taxon>
        <taxon>Polyphaga</taxon>
        <taxon>Cucujiformia</taxon>
        <taxon>Chrysomeloidea</taxon>
        <taxon>Chrysomelidae</taxon>
        <taxon>Galerucinae</taxon>
        <taxon>Alticini</taxon>
        <taxon>Psylliodes</taxon>
    </lineage>
</organism>
<dbReference type="Pfam" id="PF25273">
    <property type="entry name" value="DUF7869"/>
    <property type="match status" value="1"/>
</dbReference>
<dbReference type="PANTHER" id="PTHR10773">
    <property type="entry name" value="DNA-DIRECTED RNA POLYMERASES I, II, AND III SUBUNIT RPABC2"/>
    <property type="match status" value="1"/>
</dbReference>
<evidence type="ECO:0000313" key="3">
    <source>
        <dbReference type="EMBL" id="CAH1102276.1"/>
    </source>
</evidence>
<feature type="compositionally biased region" description="Basic and acidic residues" evidence="1">
    <location>
        <begin position="114"/>
        <end position="129"/>
    </location>
</feature>
<keyword evidence="4" id="KW-1185">Reference proteome</keyword>
<reference evidence="3" key="1">
    <citation type="submission" date="2022-01" db="EMBL/GenBank/DDBJ databases">
        <authorList>
            <person name="King R."/>
        </authorList>
    </citation>
    <scope>NUCLEOTIDE SEQUENCE</scope>
</reference>
<dbReference type="OrthoDB" id="6779103at2759"/>
<dbReference type="EMBL" id="OV651824">
    <property type="protein sequence ID" value="CAH1102276.1"/>
    <property type="molecule type" value="Genomic_DNA"/>
</dbReference>
<proteinExistence type="predicted"/>
<evidence type="ECO:0000313" key="4">
    <source>
        <dbReference type="Proteomes" id="UP001153636"/>
    </source>
</evidence>
<gene>
    <name evidence="3" type="ORF">PSYICH_LOCUS3033</name>
</gene>
<accession>A0A9P0G8X8</accession>